<evidence type="ECO:0000313" key="1">
    <source>
        <dbReference type="EMBL" id="GMS92988.1"/>
    </source>
</evidence>
<dbReference type="EMBL" id="BTSX01000004">
    <property type="protein sequence ID" value="GMS92988.1"/>
    <property type="molecule type" value="Genomic_DNA"/>
</dbReference>
<reference evidence="1" key="1">
    <citation type="submission" date="2023-10" db="EMBL/GenBank/DDBJ databases">
        <title>Genome assembly of Pristionchus species.</title>
        <authorList>
            <person name="Yoshida K."/>
            <person name="Sommer R.J."/>
        </authorList>
    </citation>
    <scope>NUCLEOTIDE SEQUENCE</scope>
    <source>
        <strain evidence="1">RS0144</strain>
    </source>
</reference>
<accession>A0AAV5TCT0</accession>
<gene>
    <name evidence="1" type="ORF">PENTCL1PPCAC_15163</name>
</gene>
<evidence type="ECO:0000313" key="2">
    <source>
        <dbReference type="Proteomes" id="UP001432027"/>
    </source>
</evidence>
<feature type="non-terminal residue" evidence="1">
    <location>
        <position position="1"/>
    </location>
</feature>
<proteinExistence type="predicted"/>
<name>A0AAV5TCT0_9BILA</name>
<comment type="caution">
    <text evidence="1">The sequence shown here is derived from an EMBL/GenBank/DDBJ whole genome shotgun (WGS) entry which is preliminary data.</text>
</comment>
<sequence length="114" mass="11943">SGIIVASDGLDGFPLVFPSIAFELQVSMIAGSVTLSTATPAASNNFICSRVPAGAAGRMEQVKAATVHVPVVLSEFDHSNHVAGVTVASTCMAVHFLHAETRIHQTSVKQSRRK</sequence>
<organism evidence="1 2">
    <name type="scientific">Pristionchus entomophagus</name>
    <dbReference type="NCBI Taxonomy" id="358040"/>
    <lineage>
        <taxon>Eukaryota</taxon>
        <taxon>Metazoa</taxon>
        <taxon>Ecdysozoa</taxon>
        <taxon>Nematoda</taxon>
        <taxon>Chromadorea</taxon>
        <taxon>Rhabditida</taxon>
        <taxon>Rhabditina</taxon>
        <taxon>Diplogasteromorpha</taxon>
        <taxon>Diplogasteroidea</taxon>
        <taxon>Neodiplogasteridae</taxon>
        <taxon>Pristionchus</taxon>
    </lineage>
</organism>
<keyword evidence="2" id="KW-1185">Reference proteome</keyword>
<protein>
    <submittedName>
        <fullName evidence="1">Uncharacterized protein</fullName>
    </submittedName>
</protein>
<dbReference type="Proteomes" id="UP001432027">
    <property type="component" value="Unassembled WGS sequence"/>
</dbReference>
<dbReference type="AlphaFoldDB" id="A0AAV5TCT0"/>